<dbReference type="InterPro" id="IPR001223">
    <property type="entry name" value="Glyco_hydro18_cat"/>
</dbReference>
<evidence type="ECO:0000256" key="3">
    <source>
        <dbReference type="ARBA" id="ARBA00022669"/>
    </source>
</evidence>
<dbReference type="Pfam" id="PF00704">
    <property type="entry name" value="Glyco_hydro_18"/>
    <property type="match status" value="1"/>
</dbReference>
<feature type="chain" id="PRO_5013199877" description="chitinase" evidence="6">
    <location>
        <begin position="17"/>
        <end position="822"/>
    </location>
</feature>
<dbReference type="GeneID" id="63758283"/>
<keyword evidence="3" id="KW-0147">Chitin-binding</keyword>
<evidence type="ECO:0000256" key="2">
    <source>
        <dbReference type="ARBA" id="ARBA00012729"/>
    </source>
</evidence>
<name>A0A1L9TF74_9EURO</name>
<dbReference type="SUPFAM" id="SSF57016">
    <property type="entry name" value="Plant lectins/antimicrobial peptides"/>
    <property type="match status" value="1"/>
</dbReference>
<evidence type="ECO:0000256" key="1">
    <source>
        <dbReference type="ARBA" id="ARBA00008682"/>
    </source>
</evidence>
<accession>A0A1L9TF74</accession>
<gene>
    <name evidence="9" type="ORF">ASPSYDRAFT_152623</name>
</gene>
<sequence>MWLYAAALWTIPAVLGARQSVCPPPCTADPRKWTPYESLESLKDCHHPVLLDISSHQSLDSPEASFKIHACTIDEHPDNSEGEAKLFSSPVEPLESPITDADTTSSIQELNFLLRHVQAVLADASNRVTRSVVGHFNTTTVGIYSGAAIDMSTATFIIEGFRTSEDIQTRKAAAIQLCGDNHDLEHTFGIAVDTTGDTATIQTAVDSWTEAHCVENDETILIARDLDTVDEPIRIQPHAPSTKGLSKEYCKMETVVKGDTCITLAARCGIPVEEFMRNNSENDQDEENKDTRCKLLHPGDQLCCSERVRIPKSKPLMNRDGSCAAYVTEPDDTCFLIAQKHGLEEPKISYFNDRRTWGWSGCDYIHPGLRICLSEGYPPLPDPRPDAACGPTVPGTTMPMDGQPLADLNPCPLNACCNILGNCGVSPEFCINEEGPTGNPGTAPPDHKGCISNCGMEILDNSNEPARFLKIGYYASFNLDRPCLNLRAPHIQVNDYTHIHWAFANINSEFKLEIIDPHEQWADFLALEGVKRIVSVGGWGVTISTTFYEVFRKALDPANVDGFIINILDFVEDNGLDGVEFDWEYPGATDLQSTYFSLPSDGANYLEFLKKLKKVFPHGKDISIAAPASFWYLRGFPVAEMWPYVDYIIYMTYDFHGQWDYNEFVLKDWCNGGNCLRSHVTKAGVPKNKVAVGVASYGRAFGMKDADCTGPECKFEGPQTTALPGRCTRTPGIIANAEIEELIIQGDINESFYDAGSDSNILVYNDTQWVAFMSQSTMRRRVEYYRSLKFAGYANWAVDLTHWSGDDREPEPQRIDFNVEQR</sequence>
<dbReference type="PROSITE" id="PS51910">
    <property type="entry name" value="GH18_2"/>
    <property type="match status" value="1"/>
</dbReference>
<reference evidence="10" key="1">
    <citation type="journal article" date="2017" name="Genome Biol.">
        <title>Comparative genomics reveals high biological diversity and specific adaptations in the industrially and medically important fungal genus Aspergillus.</title>
        <authorList>
            <person name="de Vries R.P."/>
            <person name="Riley R."/>
            <person name="Wiebenga A."/>
            <person name="Aguilar-Osorio G."/>
            <person name="Amillis S."/>
            <person name="Uchima C.A."/>
            <person name="Anderluh G."/>
            <person name="Asadollahi M."/>
            <person name="Askin M."/>
            <person name="Barry K."/>
            <person name="Battaglia E."/>
            <person name="Bayram O."/>
            <person name="Benocci T."/>
            <person name="Braus-Stromeyer S.A."/>
            <person name="Caldana C."/>
            <person name="Canovas D."/>
            <person name="Cerqueira G.C."/>
            <person name="Chen F."/>
            <person name="Chen W."/>
            <person name="Choi C."/>
            <person name="Clum A."/>
            <person name="Dos Santos R.A."/>
            <person name="Damasio A.R."/>
            <person name="Diallinas G."/>
            <person name="Emri T."/>
            <person name="Fekete E."/>
            <person name="Flipphi M."/>
            <person name="Freyberg S."/>
            <person name="Gallo A."/>
            <person name="Gournas C."/>
            <person name="Habgood R."/>
            <person name="Hainaut M."/>
            <person name="Harispe M.L."/>
            <person name="Henrissat B."/>
            <person name="Hilden K.S."/>
            <person name="Hope R."/>
            <person name="Hossain A."/>
            <person name="Karabika E."/>
            <person name="Karaffa L."/>
            <person name="Karanyi Z."/>
            <person name="Krasevec N."/>
            <person name="Kuo A."/>
            <person name="Kusch H."/>
            <person name="LaButti K."/>
            <person name="Lagendijk E.L."/>
            <person name="Lapidus A."/>
            <person name="Levasseur A."/>
            <person name="Lindquist E."/>
            <person name="Lipzen A."/>
            <person name="Logrieco A.F."/>
            <person name="MacCabe A."/>
            <person name="Maekelae M.R."/>
            <person name="Malavazi I."/>
            <person name="Melin P."/>
            <person name="Meyer V."/>
            <person name="Mielnichuk N."/>
            <person name="Miskei M."/>
            <person name="Molnar A.P."/>
            <person name="Mule G."/>
            <person name="Ngan C.Y."/>
            <person name="Orejas M."/>
            <person name="Orosz E."/>
            <person name="Ouedraogo J.P."/>
            <person name="Overkamp K.M."/>
            <person name="Park H.-S."/>
            <person name="Perrone G."/>
            <person name="Piumi F."/>
            <person name="Punt P.J."/>
            <person name="Ram A.F."/>
            <person name="Ramon A."/>
            <person name="Rauscher S."/>
            <person name="Record E."/>
            <person name="Riano-Pachon D.M."/>
            <person name="Robert V."/>
            <person name="Roehrig J."/>
            <person name="Ruller R."/>
            <person name="Salamov A."/>
            <person name="Salih N.S."/>
            <person name="Samson R.A."/>
            <person name="Sandor E."/>
            <person name="Sanguinetti M."/>
            <person name="Schuetze T."/>
            <person name="Sepcic K."/>
            <person name="Shelest E."/>
            <person name="Sherlock G."/>
            <person name="Sophianopoulou V."/>
            <person name="Squina F.M."/>
            <person name="Sun H."/>
            <person name="Susca A."/>
            <person name="Todd R.B."/>
            <person name="Tsang A."/>
            <person name="Unkles S.E."/>
            <person name="van de Wiele N."/>
            <person name="van Rossen-Uffink D."/>
            <person name="Oliveira J.V."/>
            <person name="Vesth T.C."/>
            <person name="Visser J."/>
            <person name="Yu J.-H."/>
            <person name="Zhou M."/>
            <person name="Andersen M.R."/>
            <person name="Archer D.B."/>
            <person name="Baker S.E."/>
            <person name="Benoit I."/>
            <person name="Brakhage A.A."/>
            <person name="Braus G.H."/>
            <person name="Fischer R."/>
            <person name="Frisvad J.C."/>
            <person name="Goldman G.H."/>
            <person name="Houbraken J."/>
            <person name="Oakley B."/>
            <person name="Pocsi I."/>
            <person name="Scazzocchio C."/>
            <person name="Seiboth B."/>
            <person name="vanKuyk P.A."/>
            <person name="Wortman J."/>
            <person name="Dyer P.S."/>
            <person name="Grigoriev I.V."/>
        </authorList>
    </citation>
    <scope>NUCLEOTIDE SEQUENCE [LARGE SCALE GENOMIC DNA]</scope>
    <source>
        <strain evidence="10">CBS 593.65</strain>
    </source>
</reference>
<keyword evidence="5" id="KW-0326">Glycosidase</keyword>
<dbReference type="InterPro" id="IPR017853">
    <property type="entry name" value="GH"/>
</dbReference>
<dbReference type="InterPro" id="IPR018392">
    <property type="entry name" value="LysM"/>
</dbReference>
<dbReference type="PANTHER" id="PTHR47700:SF2">
    <property type="entry name" value="CHITINASE"/>
    <property type="match status" value="1"/>
</dbReference>
<comment type="similarity">
    <text evidence="1">Belongs to the glycosyl hydrolase 18 family. Chitinase class V subfamily.</text>
</comment>
<feature type="domain" description="LysM" evidence="7">
    <location>
        <begin position="251"/>
        <end position="304"/>
    </location>
</feature>
<dbReference type="InterPro" id="IPR029070">
    <property type="entry name" value="Chitinase_insertion_sf"/>
</dbReference>
<dbReference type="Gene3D" id="3.10.50.10">
    <property type="match status" value="1"/>
</dbReference>
<dbReference type="InterPro" id="IPR053214">
    <property type="entry name" value="LysM12-like"/>
</dbReference>
<feature type="domain" description="GH18" evidence="8">
    <location>
        <begin position="468"/>
        <end position="822"/>
    </location>
</feature>
<dbReference type="SMART" id="SM00636">
    <property type="entry name" value="Glyco_18"/>
    <property type="match status" value="1"/>
</dbReference>
<dbReference type="PROSITE" id="PS51782">
    <property type="entry name" value="LYSM"/>
    <property type="match status" value="2"/>
</dbReference>
<dbReference type="Proteomes" id="UP000184356">
    <property type="component" value="Unassembled WGS sequence"/>
</dbReference>
<dbReference type="GO" id="GO:0005975">
    <property type="term" value="P:carbohydrate metabolic process"/>
    <property type="evidence" value="ECO:0007669"/>
    <property type="project" value="InterPro"/>
</dbReference>
<evidence type="ECO:0000259" key="8">
    <source>
        <dbReference type="PROSITE" id="PS51910"/>
    </source>
</evidence>
<keyword evidence="4" id="KW-0843">Virulence</keyword>
<dbReference type="SUPFAM" id="SSF51445">
    <property type="entry name" value="(Trans)glycosidases"/>
    <property type="match status" value="1"/>
</dbReference>
<keyword evidence="6" id="KW-0732">Signal</keyword>
<dbReference type="GO" id="GO:0008843">
    <property type="term" value="F:endochitinase activity"/>
    <property type="evidence" value="ECO:0007669"/>
    <property type="project" value="UniProtKB-EC"/>
</dbReference>
<dbReference type="Gene3D" id="3.10.350.10">
    <property type="entry name" value="LysM domain"/>
    <property type="match status" value="2"/>
</dbReference>
<dbReference type="SUPFAM" id="SSF54556">
    <property type="entry name" value="Chitinase insertion domain"/>
    <property type="match status" value="1"/>
</dbReference>
<feature type="signal peptide" evidence="6">
    <location>
        <begin position="1"/>
        <end position="16"/>
    </location>
</feature>
<organism evidence="9 10">
    <name type="scientific">Aspergillus sydowii CBS 593.65</name>
    <dbReference type="NCBI Taxonomy" id="1036612"/>
    <lineage>
        <taxon>Eukaryota</taxon>
        <taxon>Fungi</taxon>
        <taxon>Dikarya</taxon>
        <taxon>Ascomycota</taxon>
        <taxon>Pezizomycotina</taxon>
        <taxon>Eurotiomycetes</taxon>
        <taxon>Eurotiomycetidae</taxon>
        <taxon>Eurotiales</taxon>
        <taxon>Aspergillaceae</taxon>
        <taxon>Aspergillus</taxon>
        <taxon>Aspergillus subgen. Nidulantes</taxon>
    </lineage>
</organism>
<dbReference type="InterPro" id="IPR036861">
    <property type="entry name" value="Endochitinase-like_sf"/>
</dbReference>
<dbReference type="Pfam" id="PF01476">
    <property type="entry name" value="LysM"/>
    <property type="match status" value="2"/>
</dbReference>
<evidence type="ECO:0000256" key="4">
    <source>
        <dbReference type="ARBA" id="ARBA00023026"/>
    </source>
</evidence>
<dbReference type="GO" id="GO:0008061">
    <property type="term" value="F:chitin binding"/>
    <property type="evidence" value="ECO:0007669"/>
    <property type="project" value="UniProtKB-KW"/>
</dbReference>
<dbReference type="OrthoDB" id="73875at2759"/>
<dbReference type="SMART" id="SM00257">
    <property type="entry name" value="LysM"/>
    <property type="match status" value="2"/>
</dbReference>
<dbReference type="InterPro" id="IPR036779">
    <property type="entry name" value="LysM_dom_sf"/>
</dbReference>
<feature type="domain" description="LysM" evidence="7">
    <location>
        <begin position="324"/>
        <end position="373"/>
    </location>
</feature>
<dbReference type="InterPro" id="IPR011583">
    <property type="entry name" value="Chitinase_II/V-like_cat"/>
</dbReference>
<dbReference type="AlphaFoldDB" id="A0A1L9TF74"/>
<evidence type="ECO:0000256" key="5">
    <source>
        <dbReference type="ARBA" id="ARBA00023295"/>
    </source>
</evidence>
<dbReference type="VEuPathDB" id="FungiDB:ASPSYDRAFT_152623"/>
<dbReference type="EMBL" id="KV878587">
    <property type="protein sequence ID" value="OJJ58087.1"/>
    <property type="molecule type" value="Genomic_DNA"/>
</dbReference>
<dbReference type="Gene3D" id="3.20.20.80">
    <property type="entry name" value="Glycosidases"/>
    <property type="match status" value="1"/>
</dbReference>
<dbReference type="STRING" id="1036612.A0A1L9TF74"/>
<evidence type="ECO:0000313" key="9">
    <source>
        <dbReference type="EMBL" id="OJJ58087.1"/>
    </source>
</evidence>
<protein>
    <recommendedName>
        <fullName evidence="2">chitinase</fullName>
        <ecNumber evidence="2">3.2.1.14</ecNumber>
    </recommendedName>
</protein>
<dbReference type="PANTHER" id="PTHR47700">
    <property type="entry name" value="V CHITINASE, PUTATIVE (AFU_ORTHOLOGUE AFUA_6G13720)-RELATED"/>
    <property type="match status" value="1"/>
</dbReference>
<dbReference type="RefSeq" id="XP_040701893.1">
    <property type="nucleotide sequence ID" value="XM_040842210.1"/>
</dbReference>
<keyword evidence="5" id="KW-0378">Hydrolase</keyword>
<evidence type="ECO:0000313" key="10">
    <source>
        <dbReference type="Proteomes" id="UP000184356"/>
    </source>
</evidence>
<keyword evidence="10" id="KW-1185">Reference proteome</keyword>
<dbReference type="EC" id="3.2.1.14" evidence="2"/>
<evidence type="ECO:0000259" key="7">
    <source>
        <dbReference type="PROSITE" id="PS51782"/>
    </source>
</evidence>
<dbReference type="SUPFAM" id="SSF54106">
    <property type="entry name" value="LysM domain"/>
    <property type="match status" value="1"/>
</dbReference>
<proteinExistence type="inferred from homology"/>
<evidence type="ECO:0000256" key="6">
    <source>
        <dbReference type="SAM" id="SignalP"/>
    </source>
</evidence>